<dbReference type="Proteomes" id="UP000660611">
    <property type="component" value="Unassembled WGS sequence"/>
</dbReference>
<comment type="caution">
    <text evidence="2">The sequence shown here is derived from an EMBL/GenBank/DDBJ whole genome shotgun (WGS) entry which is preliminary data.</text>
</comment>
<reference evidence="2" key="1">
    <citation type="submission" date="2021-01" db="EMBL/GenBank/DDBJ databases">
        <title>Whole genome shotgun sequence of Dactylosporangium siamense NBRC 106093.</title>
        <authorList>
            <person name="Komaki H."/>
            <person name="Tamura T."/>
        </authorList>
    </citation>
    <scope>NUCLEOTIDE SEQUENCE</scope>
    <source>
        <strain evidence="2">NBRC 106093</strain>
    </source>
</reference>
<dbReference type="SUPFAM" id="SSF54593">
    <property type="entry name" value="Glyoxalase/Bleomycin resistance protein/Dihydroxybiphenyl dioxygenase"/>
    <property type="match status" value="1"/>
</dbReference>
<proteinExistence type="predicted"/>
<evidence type="ECO:0000313" key="2">
    <source>
        <dbReference type="EMBL" id="GIG48831.1"/>
    </source>
</evidence>
<accession>A0A919PT38</accession>
<dbReference type="RefSeq" id="WP_203850534.1">
    <property type="nucleotide sequence ID" value="NZ_BAAAVW010000020.1"/>
</dbReference>
<dbReference type="PANTHER" id="PTHR36503">
    <property type="entry name" value="BLR2520 PROTEIN"/>
    <property type="match status" value="1"/>
</dbReference>
<evidence type="ECO:0000313" key="3">
    <source>
        <dbReference type="Proteomes" id="UP000660611"/>
    </source>
</evidence>
<dbReference type="PANTHER" id="PTHR36503:SF1">
    <property type="entry name" value="BLR2520 PROTEIN"/>
    <property type="match status" value="1"/>
</dbReference>
<organism evidence="2 3">
    <name type="scientific">Dactylosporangium siamense</name>
    <dbReference type="NCBI Taxonomy" id="685454"/>
    <lineage>
        <taxon>Bacteria</taxon>
        <taxon>Bacillati</taxon>
        <taxon>Actinomycetota</taxon>
        <taxon>Actinomycetes</taxon>
        <taxon>Micromonosporales</taxon>
        <taxon>Micromonosporaceae</taxon>
        <taxon>Dactylosporangium</taxon>
    </lineage>
</organism>
<protein>
    <recommendedName>
        <fullName evidence="1">VOC domain-containing protein</fullName>
    </recommendedName>
</protein>
<dbReference type="InterPro" id="IPR004360">
    <property type="entry name" value="Glyas_Fos-R_dOase_dom"/>
</dbReference>
<keyword evidence="3" id="KW-1185">Reference proteome</keyword>
<name>A0A919PT38_9ACTN</name>
<dbReference type="InterPro" id="IPR037523">
    <property type="entry name" value="VOC_core"/>
</dbReference>
<sequence length="141" mass="16037">MSDPEAIFDCRPNLLVDDLRVSLEFYRSCLGFHVGWHWSDRRSRFLQAGELAEPGEPGTALVGRDRAQIMLTQTTGVHTTRLHLDVHTSAQVDQLFQEWTEHGAVIAEPPTWRPWGMYEMRLHDPDGNVLRVSAPRTATDS</sequence>
<feature type="domain" description="VOC" evidence="1">
    <location>
        <begin position="7"/>
        <end position="135"/>
    </location>
</feature>
<dbReference type="PROSITE" id="PS51819">
    <property type="entry name" value="VOC"/>
    <property type="match status" value="1"/>
</dbReference>
<dbReference type="Pfam" id="PF00903">
    <property type="entry name" value="Glyoxalase"/>
    <property type="match status" value="1"/>
</dbReference>
<dbReference type="InterPro" id="IPR029068">
    <property type="entry name" value="Glyas_Bleomycin-R_OHBP_Dase"/>
</dbReference>
<dbReference type="AlphaFoldDB" id="A0A919PT38"/>
<dbReference type="EMBL" id="BONQ01000109">
    <property type="protein sequence ID" value="GIG48831.1"/>
    <property type="molecule type" value="Genomic_DNA"/>
</dbReference>
<evidence type="ECO:0000259" key="1">
    <source>
        <dbReference type="PROSITE" id="PS51819"/>
    </source>
</evidence>
<dbReference type="Gene3D" id="3.10.180.10">
    <property type="entry name" value="2,3-Dihydroxybiphenyl 1,2-Dioxygenase, domain 1"/>
    <property type="match status" value="1"/>
</dbReference>
<gene>
    <name evidence="2" type="ORF">Dsi01nite_068720</name>
</gene>